<reference evidence="2 3" key="1">
    <citation type="submission" date="2021-04" db="EMBL/GenBank/DDBJ databases">
        <authorList>
            <person name="De Guttry C."/>
            <person name="Zahm M."/>
            <person name="Klopp C."/>
            <person name="Cabau C."/>
            <person name="Louis A."/>
            <person name="Berthelot C."/>
            <person name="Parey E."/>
            <person name="Roest Crollius H."/>
            <person name="Montfort J."/>
            <person name="Robinson-Rechavi M."/>
            <person name="Bucao C."/>
            <person name="Bouchez O."/>
            <person name="Gislard M."/>
            <person name="Lluch J."/>
            <person name="Milhes M."/>
            <person name="Lampietro C."/>
            <person name="Lopez Roques C."/>
            <person name="Donnadieu C."/>
            <person name="Braasch I."/>
            <person name="Desvignes T."/>
            <person name="Postlethwait J."/>
            <person name="Bobe J."/>
            <person name="Wedekind C."/>
            <person name="Guiguen Y."/>
        </authorList>
    </citation>
    <scope>NUCLEOTIDE SEQUENCE [LARGE SCALE GENOMIC DNA]</scope>
    <source>
        <strain evidence="2">Cs_M1</strain>
        <tissue evidence="2">Blood</tissue>
    </source>
</reference>
<evidence type="ECO:0000313" key="3">
    <source>
        <dbReference type="Proteomes" id="UP001356427"/>
    </source>
</evidence>
<accession>A0AAN8KH84</accession>
<gene>
    <name evidence="2" type="ORF">J4Q44_G00369960</name>
</gene>
<feature type="compositionally biased region" description="Basic and acidic residues" evidence="1">
    <location>
        <begin position="68"/>
        <end position="120"/>
    </location>
</feature>
<feature type="region of interest" description="Disordered" evidence="1">
    <location>
        <begin position="67"/>
        <end position="125"/>
    </location>
</feature>
<comment type="caution">
    <text evidence="2">The sequence shown here is derived from an EMBL/GenBank/DDBJ whole genome shotgun (WGS) entry which is preliminary data.</text>
</comment>
<dbReference type="Proteomes" id="UP001356427">
    <property type="component" value="Unassembled WGS sequence"/>
</dbReference>
<name>A0AAN8KH84_9TELE</name>
<protein>
    <submittedName>
        <fullName evidence="2">Uncharacterized protein</fullName>
    </submittedName>
</protein>
<organism evidence="2 3">
    <name type="scientific">Coregonus suidteri</name>
    <dbReference type="NCBI Taxonomy" id="861788"/>
    <lineage>
        <taxon>Eukaryota</taxon>
        <taxon>Metazoa</taxon>
        <taxon>Chordata</taxon>
        <taxon>Craniata</taxon>
        <taxon>Vertebrata</taxon>
        <taxon>Euteleostomi</taxon>
        <taxon>Actinopterygii</taxon>
        <taxon>Neopterygii</taxon>
        <taxon>Teleostei</taxon>
        <taxon>Protacanthopterygii</taxon>
        <taxon>Salmoniformes</taxon>
        <taxon>Salmonidae</taxon>
        <taxon>Coregoninae</taxon>
        <taxon>Coregonus</taxon>
    </lineage>
</organism>
<proteinExistence type="predicted"/>
<evidence type="ECO:0000313" key="2">
    <source>
        <dbReference type="EMBL" id="KAK6292412.1"/>
    </source>
</evidence>
<dbReference type="AlphaFoldDB" id="A0AAN8KH84"/>
<keyword evidence="3" id="KW-1185">Reference proteome</keyword>
<dbReference type="EMBL" id="JAGTTL010000038">
    <property type="protein sequence ID" value="KAK6292412.1"/>
    <property type="molecule type" value="Genomic_DNA"/>
</dbReference>
<sequence>MDEENKHLRGTADVLNTIIDLQDMKSNGNMCNAGNLGSHDDGTTAAQQVAMEASATQTVFRWKKEKLKKQEKEERKRKEAETKAEKEEQKRREKELRESERRRGGNRERGREDERRMRGESRRKRGIEKMKWGCGEDKGHWKKYHFCQTDCDFL</sequence>
<evidence type="ECO:0000256" key="1">
    <source>
        <dbReference type="SAM" id="MobiDB-lite"/>
    </source>
</evidence>